<name>A0A4C1VU00_EUMVA</name>
<evidence type="ECO:0000313" key="1">
    <source>
        <dbReference type="EMBL" id="GBP41295.1"/>
    </source>
</evidence>
<dbReference type="AlphaFoldDB" id="A0A4C1VU00"/>
<evidence type="ECO:0000313" key="2">
    <source>
        <dbReference type="Proteomes" id="UP000299102"/>
    </source>
</evidence>
<reference evidence="1 2" key="1">
    <citation type="journal article" date="2019" name="Commun. Biol.">
        <title>The bagworm genome reveals a unique fibroin gene that provides high tensile strength.</title>
        <authorList>
            <person name="Kono N."/>
            <person name="Nakamura H."/>
            <person name="Ohtoshi R."/>
            <person name="Tomita M."/>
            <person name="Numata K."/>
            <person name="Arakawa K."/>
        </authorList>
    </citation>
    <scope>NUCLEOTIDE SEQUENCE [LARGE SCALE GENOMIC DNA]</scope>
</reference>
<accession>A0A4C1VU00</accession>
<organism evidence="1 2">
    <name type="scientific">Eumeta variegata</name>
    <name type="common">Bagworm moth</name>
    <name type="synonym">Eumeta japonica</name>
    <dbReference type="NCBI Taxonomy" id="151549"/>
    <lineage>
        <taxon>Eukaryota</taxon>
        <taxon>Metazoa</taxon>
        <taxon>Ecdysozoa</taxon>
        <taxon>Arthropoda</taxon>
        <taxon>Hexapoda</taxon>
        <taxon>Insecta</taxon>
        <taxon>Pterygota</taxon>
        <taxon>Neoptera</taxon>
        <taxon>Endopterygota</taxon>
        <taxon>Lepidoptera</taxon>
        <taxon>Glossata</taxon>
        <taxon>Ditrysia</taxon>
        <taxon>Tineoidea</taxon>
        <taxon>Psychidae</taxon>
        <taxon>Oiketicinae</taxon>
        <taxon>Eumeta</taxon>
    </lineage>
</organism>
<dbReference type="EMBL" id="BGZK01000396">
    <property type="protein sequence ID" value="GBP41295.1"/>
    <property type="molecule type" value="Genomic_DNA"/>
</dbReference>
<sequence>MCKSNWCGPALVILNNVSYVLYNARNSAAVKLDTRVLNDIKYERGGGGGWVGERSTCELHHSQTIPSGRVSFRVLQGAIVIDVTVLTTQQQHRKKKEKDNKTSSTAAALPHNRQYLTMI</sequence>
<protein>
    <submittedName>
        <fullName evidence="1">Uncharacterized protein</fullName>
    </submittedName>
</protein>
<keyword evidence="2" id="KW-1185">Reference proteome</keyword>
<proteinExistence type="predicted"/>
<comment type="caution">
    <text evidence="1">The sequence shown here is derived from an EMBL/GenBank/DDBJ whole genome shotgun (WGS) entry which is preliminary data.</text>
</comment>
<gene>
    <name evidence="1" type="ORF">EVAR_33023_1</name>
</gene>
<dbReference type="Proteomes" id="UP000299102">
    <property type="component" value="Unassembled WGS sequence"/>
</dbReference>